<gene>
    <name evidence="1" type="ORF">MHBO_002213</name>
</gene>
<sequence length="151" mass="17990">MMLKLDPRNNSAWNHRFYSLKNSKNLTIKDIESELNFSFENISAVPDNESVWNYFYGILEDNITVIKENKDLAEKAKNIILEIIKTCNKFQTEFINKNNEIEDESETKRSIRYILSFLTEIFALNFNFISKNETETVLIFIKFSLFYIFRD</sequence>
<dbReference type="SUPFAM" id="SSF48439">
    <property type="entry name" value="Protein prenylyltransferase"/>
    <property type="match status" value="1"/>
</dbReference>
<dbReference type="Proteomes" id="UP001439008">
    <property type="component" value="Unassembled WGS sequence"/>
</dbReference>
<dbReference type="Pfam" id="PF01239">
    <property type="entry name" value="PPTA"/>
    <property type="match status" value="2"/>
</dbReference>
<organism evidence="1 2">
    <name type="scientific">Bonamia ostreae</name>
    <dbReference type="NCBI Taxonomy" id="126728"/>
    <lineage>
        <taxon>Eukaryota</taxon>
        <taxon>Sar</taxon>
        <taxon>Rhizaria</taxon>
        <taxon>Endomyxa</taxon>
        <taxon>Ascetosporea</taxon>
        <taxon>Haplosporida</taxon>
        <taxon>Bonamia</taxon>
    </lineage>
</organism>
<name>A0ABV2ALK7_9EUKA</name>
<accession>A0ABV2ALK7</accession>
<dbReference type="PROSITE" id="PS51147">
    <property type="entry name" value="PFTA"/>
    <property type="match status" value="2"/>
</dbReference>
<dbReference type="InterPro" id="IPR002088">
    <property type="entry name" value="Prenyl_trans_a"/>
</dbReference>
<proteinExistence type="predicted"/>
<dbReference type="Gene3D" id="1.25.40.120">
    <property type="entry name" value="Protein prenylyltransferase"/>
    <property type="match status" value="1"/>
</dbReference>
<keyword evidence="2" id="KW-1185">Reference proteome</keyword>
<protein>
    <submittedName>
        <fullName evidence="1">Uncharacterized protein</fullName>
    </submittedName>
</protein>
<comment type="caution">
    <text evidence="1">The sequence shown here is derived from an EMBL/GenBank/DDBJ whole genome shotgun (WGS) entry which is preliminary data.</text>
</comment>
<dbReference type="EMBL" id="JBDODL010000731">
    <property type="protein sequence ID" value="MES1920552.1"/>
    <property type="molecule type" value="Genomic_DNA"/>
</dbReference>
<evidence type="ECO:0000313" key="2">
    <source>
        <dbReference type="Proteomes" id="UP001439008"/>
    </source>
</evidence>
<reference evidence="1 2" key="1">
    <citation type="journal article" date="2024" name="BMC Biol.">
        <title>Comparative genomics of Ascetosporea gives new insight into the evolutionary basis for animal parasitism in Rhizaria.</title>
        <authorList>
            <person name="Hiltunen Thoren M."/>
            <person name="Onut-Brannstrom I."/>
            <person name="Alfjorden A."/>
            <person name="Peckova H."/>
            <person name="Swords F."/>
            <person name="Hooper C."/>
            <person name="Holzer A.S."/>
            <person name="Bass D."/>
            <person name="Burki F."/>
        </authorList>
    </citation>
    <scope>NUCLEOTIDE SEQUENCE [LARGE SCALE GENOMIC DNA]</scope>
    <source>
        <strain evidence="1">20-A016</strain>
    </source>
</reference>
<evidence type="ECO:0000313" key="1">
    <source>
        <dbReference type="EMBL" id="MES1920552.1"/>
    </source>
</evidence>